<feature type="domain" description="PNPLA" evidence="7">
    <location>
        <begin position="52"/>
        <end position="261"/>
    </location>
</feature>
<dbReference type="EnsemblPlants" id="Pp3c6_20800V3.2">
    <property type="protein sequence ID" value="Pp3c6_20800V3.2"/>
    <property type="gene ID" value="Pp3c6_20800"/>
</dbReference>
<evidence type="ECO:0000256" key="2">
    <source>
        <dbReference type="ARBA" id="ARBA00022801"/>
    </source>
</evidence>
<dbReference type="EC" id="3.1.1.-" evidence="6"/>
<evidence type="ECO:0000256" key="5">
    <source>
        <dbReference type="PROSITE-ProRule" id="PRU01161"/>
    </source>
</evidence>
<dbReference type="Gramene" id="Pp3c6_20800V3.2">
    <property type="protein sequence ID" value="Pp3c6_20800V3.2"/>
    <property type="gene ID" value="Pp3c6_20800"/>
</dbReference>
<evidence type="ECO:0000313" key="8">
    <source>
        <dbReference type="EMBL" id="PNR52889.1"/>
    </source>
</evidence>
<evidence type="ECO:0000256" key="6">
    <source>
        <dbReference type="RuleBase" id="RU361262"/>
    </source>
</evidence>
<name>A0A2K1KGK1_PHYPA</name>
<dbReference type="SUPFAM" id="SSF52151">
    <property type="entry name" value="FabD/lysophospholipase-like"/>
    <property type="match status" value="1"/>
</dbReference>
<evidence type="ECO:0000256" key="3">
    <source>
        <dbReference type="ARBA" id="ARBA00022963"/>
    </source>
</evidence>
<feature type="active site" description="Nucleophile" evidence="5">
    <location>
        <position position="97"/>
    </location>
</feature>
<dbReference type="Proteomes" id="UP000006727">
    <property type="component" value="Chromosome 6"/>
</dbReference>
<comment type="similarity">
    <text evidence="1 6">Belongs to the patatin family.</text>
</comment>
<dbReference type="InterPro" id="IPR002641">
    <property type="entry name" value="PNPLA_dom"/>
</dbReference>
<keyword evidence="10" id="KW-1185">Reference proteome</keyword>
<evidence type="ECO:0000313" key="9">
    <source>
        <dbReference type="EnsemblPlants" id="Pp3c6_20800V3.1"/>
    </source>
</evidence>
<dbReference type="GO" id="GO:0016042">
    <property type="term" value="P:lipid catabolic process"/>
    <property type="evidence" value="ECO:0007669"/>
    <property type="project" value="UniProtKB-UniRule"/>
</dbReference>
<dbReference type="PANTHER" id="PTHR32241">
    <property type="entry name" value="PATATIN-LIKE PROTEIN 6"/>
    <property type="match status" value="1"/>
</dbReference>
<keyword evidence="3 5" id="KW-0442">Lipid degradation</keyword>
<keyword evidence="2 5" id="KW-0378">Hydrolase</keyword>
<dbReference type="CDD" id="cd07199">
    <property type="entry name" value="Pat17_PNPLA8_PNPLA9_like"/>
    <property type="match status" value="1"/>
</dbReference>
<dbReference type="EnsemblPlants" id="Pp3c6_20800V3.1">
    <property type="protein sequence ID" value="Pp3c6_20800V3.1"/>
    <property type="gene ID" value="Pp3c6_20800"/>
</dbReference>
<comment type="domain">
    <text evidence="6">The nitrogen atoms of the two glycine residues in the GGXR motif define the oxyanion hole, and stabilize the oxyanion that forms during the nucleophilic attack by the catalytic serine during substrate cleavage.</text>
</comment>
<dbReference type="AlphaFoldDB" id="A0A2K1KGK1"/>
<accession>A0A2K1KGK1</accession>
<dbReference type="EMBL" id="ABEU02000006">
    <property type="protein sequence ID" value="PNR52889.1"/>
    <property type="molecule type" value="Genomic_DNA"/>
</dbReference>
<feature type="active site" description="Proton acceptor" evidence="5">
    <location>
        <position position="248"/>
    </location>
</feature>
<evidence type="ECO:0000259" key="7">
    <source>
        <dbReference type="PROSITE" id="PS51635"/>
    </source>
</evidence>
<dbReference type="PANTHER" id="PTHR32241:SF3">
    <property type="entry name" value="PATATIN-LIKE PROTEIN 6"/>
    <property type="match status" value="1"/>
</dbReference>
<dbReference type="Gene3D" id="3.40.1090.10">
    <property type="entry name" value="Cytosolic phospholipase A2 catalytic domain"/>
    <property type="match status" value="1"/>
</dbReference>
<dbReference type="InterPro" id="IPR016035">
    <property type="entry name" value="Acyl_Trfase/lysoPLipase"/>
</dbReference>
<dbReference type="PROSITE" id="PS51635">
    <property type="entry name" value="PNPLA"/>
    <property type="match status" value="1"/>
</dbReference>
<organism evidence="8">
    <name type="scientific">Physcomitrium patens</name>
    <name type="common">Spreading-leaved earth moss</name>
    <name type="synonym">Physcomitrella patens</name>
    <dbReference type="NCBI Taxonomy" id="3218"/>
    <lineage>
        <taxon>Eukaryota</taxon>
        <taxon>Viridiplantae</taxon>
        <taxon>Streptophyta</taxon>
        <taxon>Embryophyta</taxon>
        <taxon>Bryophyta</taxon>
        <taxon>Bryophytina</taxon>
        <taxon>Bryopsida</taxon>
        <taxon>Funariidae</taxon>
        <taxon>Funariales</taxon>
        <taxon>Funariaceae</taxon>
        <taxon>Physcomitrium</taxon>
    </lineage>
</organism>
<sequence>MAWDPDIALESFFGSLREEIVNAEMLTMQEDGDDIATLSSKSSELRGKICVLSLDGGGMHGIIPARLLAHLEELLKQKSGDQDARIADYFDVVTGTSVGGLIATMLFTGDENSRPLFRAEEAWRLMAERGREVFKKVSRSSVWSKLRWKSSKTSWFSAKSLEQVFKEYLMRKDGSALTLRDTIKPVLIPCYDLATAAPFLFSRADALESQTWDFNLWEICRATTATPPFFPPACVTSVDGNTSCTAIDGRVVMHNPTAAAITHVLHNKREFPFVRGVEDLLVLSLGTGQIDQTYMYDTVRGWGTMQWVKSLAKIVLDGVADTVDHTISMAFGEHRKHYLRIQMAGLPNKTETDVNDVNQLLKLSEDLLDQKSMEFLPFGGRMPLSVSNRDRLDWFAEQLVKERKSRTPAATESAFQNFIEKLKSSCPEVSTGKE</sequence>
<reference evidence="8 10" key="1">
    <citation type="journal article" date="2008" name="Science">
        <title>The Physcomitrella genome reveals evolutionary insights into the conquest of land by plants.</title>
        <authorList>
            <person name="Rensing S."/>
            <person name="Lang D."/>
            <person name="Zimmer A."/>
            <person name="Terry A."/>
            <person name="Salamov A."/>
            <person name="Shapiro H."/>
            <person name="Nishiyama T."/>
            <person name="Perroud P.-F."/>
            <person name="Lindquist E."/>
            <person name="Kamisugi Y."/>
            <person name="Tanahashi T."/>
            <person name="Sakakibara K."/>
            <person name="Fujita T."/>
            <person name="Oishi K."/>
            <person name="Shin-I T."/>
            <person name="Kuroki Y."/>
            <person name="Toyoda A."/>
            <person name="Suzuki Y."/>
            <person name="Hashimoto A."/>
            <person name="Yamaguchi K."/>
            <person name="Sugano A."/>
            <person name="Kohara Y."/>
            <person name="Fujiyama A."/>
            <person name="Anterola A."/>
            <person name="Aoki S."/>
            <person name="Ashton N."/>
            <person name="Barbazuk W.B."/>
            <person name="Barker E."/>
            <person name="Bennetzen J."/>
            <person name="Bezanilla M."/>
            <person name="Blankenship R."/>
            <person name="Cho S.H."/>
            <person name="Dutcher S."/>
            <person name="Estelle M."/>
            <person name="Fawcett J.A."/>
            <person name="Gundlach H."/>
            <person name="Hanada K."/>
            <person name="Heyl A."/>
            <person name="Hicks K.A."/>
            <person name="Hugh J."/>
            <person name="Lohr M."/>
            <person name="Mayer K."/>
            <person name="Melkozernov A."/>
            <person name="Murata T."/>
            <person name="Nelson D."/>
            <person name="Pils B."/>
            <person name="Prigge M."/>
            <person name="Reiss B."/>
            <person name="Renner T."/>
            <person name="Rombauts S."/>
            <person name="Rushton P."/>
            <person name="Sanderfoot A."/>
            <person name="Schween G."/>
            <person name="Shiu S.-H."/>
            <person name="Stueber K."/>
            <person name="Theodoulou F.L."/>
            <person name="Tu H."/>
            <person name="Van de Peer Y."/>
            <person name="Verrier P.J."/>
            <person name="Waters E."/>
            <person name="Wood A."/>
            <person name="Yang L."/>
            <person name="Cove D."/>
            <person name="Cuming A."/>
            <person name="Hasebe M."/>
            <person name="Lucas S."/>
            <person name="Mishler D.B."/>
            <person name="Reski R."/>
            <person name="Grigoriev I."/>
            <person name="Quatrano R.S."/>
            <person name="Boore J.L."/>
        </authorList>
    </citation>
    <scope>NUCLEOTIDE SEQUENCE [LARGE SCALE GENOMIC DNA]</scope>
    <source>
        <strain evidence="9 10">cv. Gransden 2004</strain>
    </source>
</reference>
<feature type="short sequence motif" description="GXGXXG" evidence="5">
    <location>
        <begin position="56"/>
        <end position="61"/>
    </location>
</feature>
<gene>
    <name evidence="9" type="primary">LOC112283629</name>
    <name evidence="8" type="ORF">PHYPA_009264</name>
</gene>
<evidence type="ECO:0000313" key="10">
    <source>
        <dbReference type="Proteomes" id="UP000006727"/>
    </source>
</evidence>
<comment type="caution">
    <text evidence="5">Lacks conserved residue(s) required for the propagation of feature annotation.</text>
</comment>
<dbReference type="RefSeq" id="XP_024378378.1">
    <property type="nucleotide sequence ID" value="XM_024522610.2"/>
</dbReference>
<proteinExistence type="inferred from homology"/>
<keyword evidence="4 5" id="KW-0443">Lipid metabolism</keyword>
<feature type="short sequence motif" description="GXSXG" evidence="5">
    <location>
        <begin position="95"/>
        <end position="99"/>
    </location>
</feature>
<comment type="function">
    <text evidence="6">Lipolytic acyl hydrolase (LAH).</text>
</comment>
<dbReference type="Pfam" id="PF01734">
    <property type="entry name" value="Patatin"/>
    <property type="match status" value="1"/>
</dbReference>
<dbReference type="GeneID" id="112283629"/>
<reference evidence="9" key="3">
    <citation type="submission" date="2020-12" db="UniProtKB">
        <authorList>
            <consortium name="EnsemblPlants"/>
        </authorList>
    </citation>
    <scope>IDENTIFICATION</scope>
</reference>
<evidence type="ECO:0000256" key="4">
    <source>
        <dbReference type="ARBA" id="ARBA00023098"/>
    </source>
</evidence>
<protein>
    <recommendedName>
        <fullName evidence="6">Patatin</fullName>
        <ecNumber evidence="6">3.1.1.-</ecNumber>
    </recommendedName>
</protein>
<dbReference type="GO" id="GO:0016787">
    <property type="term" value="F:hydrolase activity"/>
    <property type="evidence" value="ECO:0007669"/>
    <property type="project" value="UniProtKB-UniRule"/>
</dbReference>
<evidence type="ECO:0000256" key="1">
    <source>
        <dbReference type="ARBA" id="ARBA00010240"/>
    </source>
</evidence>
<dbReference type="PaxDb" id="3218-PP1S14_331V6.1"/>
<reference evidence="8 10" key="2">
    <citation type="journal article" date="2018" name="Plant J.">
        <title>The Physcomitrella patens chromosome-scale assembly reveals moss genome structure and evolution.</title>
        <authorList>
            <person name="Lang D."/>
            <person name="Ullrich K.K."/>
            <person name="Murat F."/>
            <person name="Fuchs J."/>
            <person name="Jenkins J."/>
            <person name="Haas F.B."/>
            <person name="Piednoel M."/>
            <person name="Gundlach H."/>
            <person name="Van Bel M."/>
            <person name="Meyberg R."/>
            <person name="Vives C."/>
            <person name="Morata J."/>
            <person name="Symeonidi A."/>
            <person name="Hiss M."/>
            <person name="Muchero W."/>
            <person name="Kamisugi Y."/>
            <person name="Saleh O."/>
            <person name="Blanc G."/>
            <person name="Decker E.L."/>
            <person name="van Gessel N."/>
            <person name="Grimwood J."/>
            <person name="Hayes R.D."/>
            <person name="Graham S.W."/>
            <person name="Gunter L.E."/>
            <person name="McDaniel S.F."/>
            <person name="Hoernstein S.N.W."/>
            <person name="Larsson A."/>
            <person name="Li F.W."/>
            <person name="Perroud P.F."/>
            <person name="Phillips J."/>
            <person name="Ranjan P."/>
            <person name="Rokshar D.S."/>
            <person name="Rothfels C.J."/>
            <person name="Schneider L."/>
            <person name="Shu S."/>
            <person name="Stevenson D.W."/>
            <person name="Thummler F."/>
            <person name="Tillich M."/>
            <person name="Villarreal Aguilar J.C."/>
            <person name="Widiez T."/>
            <person name="Wong G.K."/>
            <person name="Wymore A."/>
            <person name="Zhang Y."/>
            <person name="Zimmer A.D."/>
            <person name="Quatrano R.S."/>
            <person name="Mayer K.F.X."/>
            <person name="Goodstein D."/>
            <person name="Casacuberta J.M."/>
            <person name="Vandepoele K."/>
            <person name="Reski R."/>
            <person name="Cuming A.C."/>
            <person name="Tuskan G.A."/>
            <person name="Maumus F."/>
            <person name="Salse J."/>
            <person name="Schmutz J."/>
            <person name="Rensing S.A."/>
        </authorList>
    </citation>
    <scope>NUCLEOTIDE SEQUENCE [LARGE SCALE GENOMIC DNA]</scope>
    <source>
        <strain evidence="9 10">cv. Gransden 2004</strain>
    </source>
</reference>
<dbReference type="OrthoDB" id="1658288at2759"/>
<dbReference type="Gramene" id="Pp3c6_20800V3.1">
    <property type="protein sequence ID" value="Pp3c6_20800V3.1"/>
    <property type="gene ID" value="Pp3c6_20800"/>
</dbReference>